<organism evidence="2 3">
    <name type="scientific">Pseudomonas phage vB_PpuM-NoPa</name>
    <dbReference type="NCBI Taxonomy" id="3132619"/>
    <lineage>
        <taxon>Viruses</taxon>
        <taxon>Duplodnaviria</taxon>
        <taxon>Heunggongvirae</taxon>
        <taxon>Uroviricota</taxon>
        <taxon>Caudoviricetes</taxon>
        <taxon>Vandenendeviridae</taxon>
        <taxon>Gorskivirinae</taxon>
        <taxon>Tartuvirus</taxon>
        <taxon>Tartuvirus nopa</taxon>
    </lineage>
</organism>
<dbReference type="Proteomes" id="UP001480661">
    <property type="component" value="Segment"/>
</dbReference>
<proteinExistence type="predicted"/>
<evidence type="ECO:0000259" key="1">
    <source>
        <dbReference type="Pfam" id="PF10263"/>
    </source>
</evidence>
<keyword evidence="3" id="KW-1185">Reference proteome</keyword>
<gene>
    <name evidence="2" type="ORF">NoPa_00092</name>
</gene>
<accession>A0AAX4MZJ0</accession>
<dbReference type="GO" id="GO:0006950">
    <property type="term" value="P:response to stress"/>
    <property type="evidence" value="ECO:0007669"/>
    <property type="project" value="UniProtKB-ARBA"/>
</dbReference>
<dbReference type="Pfam" id="PF10263">
    <property type="entry name" value="SprT-like"/>
    <property type="match status" value="1"/>
</dbReference>
<sequence>MKRVDAAKFLIEKLEEYGLRSKGWTGKFNSRTSKRLGQCQYDNKVIELGSFYVENNSEELVKDTILHEIAHALAGPGTGHGPVWKQWCLVVGAHPVARWKGPDVGLVQKPMKYRLAIKHPDGKIEPLQKLSNRRTCLAGRYLTKRPREETLDKLVWIENKP</sequence>
<protein>
    <recommendedName>
        <fullName evidence="1">SprT-like domain-containing protein</fullName>
    </recommendedName>
</protein>
<evidence type="ECO:0000313" key="3">
    <source>
        <dbReference type="Proteomes" id="UP001480661"/>
    </source>
</evidence>
<dbReference type="EMBL" id="PP496415">
    <property type="protein sequence ID" value="WYV99431.1"/>
    <property type="molecule type" value="Genomic_DNA"/>
</dbReference>
<feature type="domain" description="SprT-like" evidence="1">
    <location>
        <begin position="21"/>
        <end position="93"/>
    </location>
</feature>
<evidence type="ECO:0000313" key="2">
    <source>
        <dbReference type="EMBL" id="WYV99431.1"/>
    </source>
</evidence>
<dbReference type="InterPro" id="IPR006640">
    <property type="entry name" value="SprT-like_domain"/>
</dbReference>
<name>A0AAX4MZJ0_9CAUD</name>
<reference evidence="2 3" key="1">
    <citation type="submission" date="2024-03" db="EMBL/GenBank/DDBJ databases">
        <title>Isolation and characterization of a phage collection against Pseudomonas putida.</title>
        <authorList>
            <person name="Brauer A."/>
            <person name="Rosendahl S."/>
            <person name="Kangsep A."/>
            <person name="Rikberg R."/>
            <person name="Lewanczyk A.C."/>
            <person name="Horak R."/>
            <person name="Tamman H."/>
        </authorList>
    </citation>
    <scope>NUCLEOTIDE SEQUENCE [LARGE SCALE GENOMIC DNA]</scope>
</reference>